<dbReference type="Pfam" id="PF13360">
    <property type="entry name" value="PQQ_2"/>
    <property type="match status" value="1"/>
</dbReference>
<organism evidence="2 3">
    <name type="scientific">Paraoerskovia sediminicola</name>
    <dbReference type="NCBI Taxonomy" id="1138587"/>
    <lineage>
        <taxon>Bacteria</taxon>
        <taxon>Bacillati</taxon>
        <taxon>Actinomycetota</taxon>
        <taxon>Actinomycetes</taxon>
        <taxon>Micrococcales</taxon>
        <taxon>Cellulomonadaceae</taxon>
        <taxon>Paraoerskovia</taxon>
    </lineage>
</organism>
<dbReference type="InterPro" id="IPR011047">
    <property type="entry name" value="Quinoprotein_ADH-like_sf"/>
</dbReference>
<dbReference type="SUPFAM" id="SSF50998">
    <property type="entry name" value="Quinoprotein alcohol dehydrogenase-like"/>
    <property type="match status" value="1"/>
</dbReference>
<dbReference type="Gene3D" id="2.130.10.10">
    <property type="entry name" value="YVTN repeat-like/Quinoprotein amine dehydrogenase"/>
    <property type="match status" value="1"/>
</dbReference>
<reference evidence="3" key="1">
    <citation type="journal article" date="2019" name="Int. J. Syst. Evol. Microbiol.">
        <title>The Global Catalogue of Microorganisms (GCM) 10K type strain sequencing project: providing services to taxonomists for standard genome sequencing and annotation.</title>
        <authorList>
            <consortium name="The Broad Institute Genomics Platform"/>
            <consortium name="The Broad Institute Genome Sequencing Center for Infectious Disease"/>
            <person name="Wu L."/>
            <person name="Ma J."/>
        </authorList>
    </citation>
    <scope>NUCLEOTIDE SEQUENCE [LARGE SCALE GENOMIC DNA]</scope>
    <source>
        <strain evidence="3">NBRC 108565</strain>
    </source>
</reference>
<dbReference type="InterPro" id="IPR002372">
    <property type="entry name" value="PQQ_rpt_dom"/>
</dbReference>
<gene>
    <name evidence="2" type="ORF">GCM10025865_11770</name>
</gene>
<accession>A0ABM8G1A9</accession>
<feature type="domain" description="Pyrrolo-quinoline quinone repeat" evidence="1">
    <location>
        <begin position="236"/>
        <end position="352"/>
    </location>
</feature>
<keyword evidence="3" id="KW-1185">Reference proteome</keyword>
<evidence type="ECO:0000313" key="2">
    <source>
        <dbReference type="EMBL" id="BDZ41878.1"/>
    </source>
</evidence>
<proteinExistence type="predicted"/>
<protein>
    <recommendedName>
        <fullName evidence="1">Pyrrolo-quinoline quinone repeat domain-containing protein</fullName>
    </recommendedName>
</protein>
<evidence type="ECO:0000259" key="1">
    <source>
        <dbReference type="Pfam" id="PF13360"/>
    </source>
</evidence>
<evidence type="ECO:0000313" key="3">
    <source>
        <dbReference type="Proteomes" id="UP001321475"/>
    </source>
</evidence>
<dbReference type="InterPro" id="IPR015943">
    <property type="entry name" value="WD40/YVTN_repeat-like_dom_sf"/>
</dbReference>
<dbReference type="EMBL" id="AP027729">
    <property type="protein sequence ID" value="BDZ41878.1"/>
    <property type="molecule type" value="Genomic_DNA"/>
</dbReference>
<sequence>MSVRDRSTPDDDTLVCVVTTQDGREVVVVDETGSVVGRRALEDADATVAPARDGVAVQAVRQGLRRSLDEEVPYGWVGDRTVDIPGGRDLLVTVTDVVSGETRWEQQVPFRLGNFWECVSFVDGDPIVDIDARDEVAEPGLVGITGCGVSATFSDSGVRLDDPAADDRVLVLGPDRYLRTTLNQGDRPSSRTSSDVVLDAAGEIVWRVPGAYLVPRASLEADTATRLVASSKGLAAYVPSGQELWRSELEPDEVLVQAGGTALVAVRDRLVALDLATGEQLWEQETEDRWTTALAFTDGTDAVLWSHSQGHPDGERTRTTAVDLRTGETVWTVHGSEIREVVLPVAGQLVRFGDAGLGGLGAAGV</sequence>
<dbReference type="Proteomes" id="UP001321475">
    <property type="component" value="Chromosome"/>
</dbReference>
<name>A0ABM8G1A9_9CELL</name>
<dbReference type="RefSeq" id="WP_286218957.1">
    <property type="nucleotide sequence ID" value="NZ_AP027729.1"/>
</dbReference>